<dbReference type="AlphaFoldDB" id="A0AA38W2I2"/>
<accession>A0AA38W2I2</accession>
<dbReference type="EMBL" id="JARYMX010000329">
    <property type="protein sequence ID" value="KAJ9535339.1"/>
    <property type="molecule type" value="Genomic_DNA"/>
</dbReference>
<evidence type="ECO:0000313" key="2">
    <source>
        <dbReference type="Proteomes" id="UP001172457"/>
    </source>
</evidence>
<keyword evidence="2" id="KW-1185">Reference proteome</keyword>
<evidence type="ECO:0000313" key="1">
    <source>
        <dbReference type="EMBL" id="KAJ9535339.1"/>
    </source>
</evidence>
<dbReference type="Proteomes" id="UP001172457">
    <property type="component" value="Unassembled WGS sequence"/>
</dbReference>
<reference evidence="1" key="1">
    <citation type="submission" date="2023-03" db="EMBL/GenBank/DDBJ databases">
        <title>Chromosome-scale reference genome and RAD-based genetic map of yellow starthistle (Centaurea solstitialis) reveal putative structural variation and QTLs associated with invader traits.</title>
        <authorList>
            <person name="Reatini B."/>
            <person name="Cang F.A."/>
            <person name="Jiang Q."/>
            <person name="Mckibben M.T.W."/>
            <person name="Barker M.S."/>
            <person name="Rieseberg L.H."/>
            <person name="Dlugosch K.M."/>
        </authorList>
    </citation>
    <scope>NUCLEOTIDE SEQUENCE</scope>
    <source>
        <strain evidence="1">CAN-66</strain>
        <tissue evidence="1">Leaf</tissue>
    </source>
</reference>
<name>A0AA38W2I2_9ASTR</name>
<sequence length="228" mass="26479">MDDTLLKSHYTPMKLPLEMPLDYMHDNLKLKIPPSETKSRHKMCTKGFEPVVNGILSTSLTGLTVTPQDLWLIYTSTMKRSFSAMNIVKTRLRNKMEDDFLNDSLVLFIEREIVEKISLENIVQDFKAAKDQRVFICYNYGYYLLFSLLKKYKRISPTTIITQPECVPSQDFVKVVKFTQYKAIPDYRPDNFKFNFSYLTRPSLFHTLGIGLTRSHGNSLVSHDPKTT</sequence>
<proteinExistence type="predicted"/>
<dbReference type="PANTHER" id="PTHR45749">
    <property type="match status" value="1"/>
</dbReference>
<gene>
    <name evidence="1" type="ORF">OSB04_un001550</name>
</gene>
<comment type="caution">
    <text evidence="1">The sequence shown here is derived from an EMBL/GenBank/DDBJ whole genome shotgun (WGS) entry which is preliminary data.</text>
</comment>
<dbReference type="PANTHER" id="PTHR45749:SF26">
    <property type="entry name" value="ZINC FINGER MYM-TYPE PROTEIN 1-LIKE"/>
    <property type="match status" value="1"/>
</dbReference>
<organism evidence="1 2">
    <name type="scientific">Centaurea solstitialis</name>
    <name type="common">yellow star-thistle</name>
    <dbReference type="NCBI Taxonomy" id="347529"/>
    <lineage>
        <taxon>Eukaryota</taxon>
        <taxon>Viridiplantae</taxon>
        <taxon>Streptophyta</taxon>
        <taxon>Embryophyta</taxon>
        <taxon>Tracheophyta</taxon>
        <taxon>Spermatophyta</taxon>
        <taxon>Magnoliopsida</taxon>
        <taxon>eudicotyledons</taxon>
        <taxon>Gunneridae</taxon>
        <taxon>Pentapetalae</taxon>
        <taxon>asterids</taxon>
        <taxon>campanulids</taxon>
        <taxon>Asterales</taxon>
        <taxon>Asteraceae</taxon>
        <taxon>Carduoideae</taxon>
        <taxon>Cardueae</taxon>
        <taxon>Centaureinae</taxon>
        <taxon>Centaurea</taxon>
    </lineage>
</organism>
<protein>
    <submittedName>
        <fullName evidence="1">Uncharacterized protein</fullName>
    </submittedName>
</protein>